<feature type="region of interest" description="Disordered" evidence="1">
    <location>
        <begin position="285"/>
        <end position="318"/>
    </location>
</feature>
<name>A0A4T0FNA9_9BASI</name>
<accession>A0A4T0FNA9</accession>
<feature type="region of interest" description="Disordered" evidence="1">
    <location>
        <begin position="1"/>
        <end position="32"/>
    </location>
</feature>
<feature type="region of interest" description="Disordered" evidence="1">
    <location>
        <begin position="557"/>
        <end position="675"/>
    </location>
</feature>
<feature type="compositionally biased region" description="Basic and acidic residues" evidence="1">
    <location>
        <begin position="666"/>
        <end position="675"/>
    </location>
</feature>
<protein>
    <recommendedName>
        <fullName evidence="4">Something about silencing protein 4 domain-containing protein</fullName>
    </recommendedName>
</protein>
<dbReference type="EMBL" id="SPNW01000040">
    <property type="protein sequence ID" value="TIA88276.1"/>
    <property type="molecule type" value="Genomic_DNA"/>
</dbReference>
<organism evidence="2 3">
    <name type="scientific">Wallemia hederae</name>
    <dbReference type="NCBI Taxonomy" id="1540922"/>
    <lineage>
        <taxon>Eukaryota</taxon>
        <taxon>Fungi</taxon>
        <taxon>Dikarya</taxon>
        <taxon>Basidiomycota</taxon>
        <taxon>Wallemiomycotina</taxon>
        <taxon>Wallemiomycetes</taxon>
        <taxon>Wallemiales</taxon>
        <taxon>Wallemiaceae</taxon>
        <taxon>Wallemia</taxon>
    </lineage>
</organism>
<feature type="compositionally biased region" description="Acidic residues" evidence="1">
    <location>
        <begin position="115"/>
        <end position="127"/>
    </location>
</feature>
<feature type="compositionally biased region" description="Basic residues" evidence="1">
    <location>
        <begin position="493"/>
        <end position="506"/>
    </location>
</feature>
<feature type="compositionally biased region" description="Low complexity" evidence="1">
    <location>
        <begin position="86"/>
        <end position="99"/>
    </location>
</feature>
<dbReference type="OrthoDB" id="3365385at2759"/>
<gene>
    <name evidence="2" type="ORF">E3P99_02702</name>
</gene>
<comment type="caution">
    <text evidence="2">The sequence shown here is derived from an EMBL/GenBank/DDBJ whole genome shotgun (WGS) entry which is preliminary data.</text>
</comment>
<feature type="region of interest" description="Disordered" evidence="1">
    <location>
        <begin position="85"/>
        <end position="130"/>
    </location>
</feature>
<proteinExistence type="predicted"/>
<reference evidence="2 3" key="1">
    <citation type="submission" date="2019-03" db="EMBL/GenBank/DDBJ databases">
        <title>Sequencing 23 genomes of Wallemia ichthyophaga.</title>
        <authorList>
            <person name="Gostincar C."/>
        </authorList>
    </citation>
    <scope>NUCLEOTIDE SEQUENCE [LARGE SCALE GENOMIC DNA]</scope>
    <source>
        <strain evidence="2 3">EXF-5753</strain>
    </source>
</reference>
<feature type="compositionally biased region" description="Polar residues" evidence="1">
    <location>
        <begin position="285"/>
        <end position="296"/>
    </location>
</feature>
<feature type="region of interest" description="Disordered" evidence="1">
    <location>
        <begin position="472"/>
        <end position="530"/>
    </location>
</feature>
<dbReference type="AlphaFoldDB" id="A0A4T0FNA9"/>
<dbReference type="Proteomes" id="UP000310189">
    <property type="component" value="Unassembled WGS sequence"/>
</dbReference>
<evidence type="ECO:0000313" key="3">
    <source>
        <dbReference type="Proteomes" id="UP000310189"/>
    </source>
</evidence>
<keyword evidence="3" id="KW-1185">Reference proteome</keyword>
<evidence type="ECO:0008006" key="4">
    <source>
        <dbReference type="Google" id="ProtNLM"/>
    </source>
</evidence>
<feature type="compositionally biased region" description="Basic and acidic residues" evidence="1">
    <location>
        <begin position="639"/>
        <end position="649"/>
    </location>
</feature>
<feature type="region of interest" description="Disordered" evidence="1">
    <location>
        <begin position="416"/>
        <end position="436"/>
    </location>
</feature>
<evidence type="ECO:0000256" key="1">
    <source>
        <dbReference type="SAM" id="MobiDB-lite"/>
    </source>
</evidence>
<sequence length="675" mass="75622">MPESSIRDSLPPLKKNKYYQNLPLREKRRRRTASSALTLLGAGDTSVSDREALLRSLREVDKRIYDGQPLLESSQVFAWGDIKGQSVDPSPRSSPPSTSKCTYSVPAFERVPLGDSDEEDREEEEITDDVRERHHKKCEYEERRMRKLEKEQLMHDRYKMQEKQEALEALELKDSEDVPEDVIAVSSGISLQDRPLALELQQKLLYENGKMLRRYEQLLKFEVKGRVWPTLQYDSKPSPFDVRKVDDKGPYSAGQQIRDLEQRVFKTSKQSPFRIRLKVPPSTQKYLKASHTTTPDSPLARATINRIPKTPKLYEQPPSALSLAADARLKRKGDDNKRQKKSRRTTVAFGLNIPIEIDKEREFNLVDAADGFGIWSGVGQEYNAKAIWEEALDYRDRGEPYIFASTSVSAAQPTISLPTLTPVPKNPVSARSTPPPAKKIIDAMFKREAPQPSTSSAPPQSPSMAQKRYAELMTPKKGKKRGRKPTIPESAKKKPVPGRGRGRPPSKKLVDQLKAGVNPNEAKDEPTVKGKGITYVYGKFRGRRKITDPLVLKTNPELRAASDAKAAEDGTPADASVDKSVDASVDTGVEEAEEASKKQTKQTTLTSNGGVSKLLVEKVEEPEEAAQTQHNGHQSIAEKLADVTEDVKQPTKKRGRGRPPGTFKQTKLDFLRQGL</sequence>
<evidence type="ECO:0000313" key="2">
    <source>
        <dbReference type="EMBL" id="TIA88276.1"/>
    </source>
</evidence>